<sequence length="254" mass="26637">MEISAELILNLTIIVLVAFAAVVQRITGLGFAMVLAPFLVVFLGPHDGVMLTNFLALVAPVLMLGFIWKHIQWRRALWIGAVATVTIPFCGWAAALSPPGPLYIVVASLVLVGLSLTVVLSRATAVPDSRTARVLAGIGTGAGAVTAGVGGPAMTVYSVLTRWDVVTFAATLQPIWIVVSCASLATKWGFSEDGLPGLPWWVWLSCAVMIVAGLLVGTVLQKRIPHEIVRRTVIGMAFAGAVLALITGISTTTG</sequence>
<dbReference type="AlphaFoldDB" id="A0A917AQC7"/>
<evidence type="ECO:0000256" key="4">
    <source>
        <dbReference type="ARBA" id="ARBA00023136"/>
    </source>
</evidence>
<feature type="transmembrane region" description="Helical" evidence="5">
    <location>
        <begin position="132"/>
        <end position="154"/>
    </location>
</feature>
<keyword evidence="5" id="KW-1003">Cell membrane</keyword>
<evidence type="ECO:0000313" key="6">
    <source>
        <dbReference type="EMBL" id="GGE66227.1"/>
    </source>
</evidence>
<feature type="transmembrane region" description="Helical" evidence="5">
    <location>
        <begin position="232"/>
        <end position="251"/>
    </location>
</feature>
<organism evidence="6 7">
    <name type="scientific">Nesterenkonia cremea</name>
    <dbReference type="NCBI Taxonomy" id="1882340"/>
    <lineage>
        <taxon>Bacteria</taxon>
        <taxon>Bacillati</taxon>
        <taxon>Actinomycetota</taxon>
        <taxon>Actinomycetes</taxon>
        <taxon>Micrococcales</taxon>
        <taxon>Micrococcaceae</taxon>
        <taxon>Nesterenkonia</taxon>
    </lineage>
</organism>
<evidence type="ECO:0000256" key="3">
    <source>
        <dbReference type="ARBA" id="ARBA00022989"/>
    </source>
</evidence>
<reference evidence="6" key="2">
    <citation type="submission" date="2020-09" db="EMBL/GenBank/DDBJ databases">
        <authorList>
            <person name="Sun Q."/>
            <person name="Zhou Y."/>
        </authorList>
    </citation>
    <scope>NUCLEOTIDE SEQUENCE</scope>
    <source>
        <strain evidence="6">CGMCC 1.15388</strain>
    </source>
</reference>
<keyword evidence="4 5" id="KW-0472">Membrane</keyword>
<name>A0A917AQC7_9MICC</name>
<feature type="transmembrane region" description="Helical" evidence="5">
    <location>
        <begin position="75"/>
        <end position="95"/>
    </location>
</feature>
<reference evidence="6" key="1">
    <citation type="journal article" date="2014" name="Int. J. Syst. Evol. Microbiol.">
        <title>Complete genome sequence of Corynebacterium casei LMG S-19264T (=DSM 44701T), isolated from a smear-ripened cheese.</title>
        <authorList>
            <consortium name="US DOE Joint Genome Institute (JGI-PGF)"/>
            <person name="Walter F."/>
            <person name="Albersmeier A."/>
            <person name="Kalinowski J."/>
            <person name="Ruckert C."/>
        </authorList>
    </citation>
    <scope>NUCLEOTIDE SEQUENCE</scope>
    <source>
        <strain evidence="6">CGMCC 1.15388</strain>
    </source>
</reference>
<proteinExistence type="inferred from homology"/>
<evidence type="ECO:0000256" key="1">
    <source>
        <dbReference type="ARBA" id="ARBA00004141"/>
    </source>
</evidence>
<feature type="transmembrane region" description="Helical" evidence="5">
    <location>
        <begin position="48"/>
        <end position="68"/>
    </location>
</feature>
<evidence type="ECO:0000313" key="7">
    <source>
        <dbReference type="Proteomes" id="UP000633136"/>
    </source>
</evidence>
<keyword evidence="7" id="KW-1185">Reference proteome</keyword>
<dbReference type="Proteomes" id="UP000633136">
    <property type="component" value="Unassembled WGS sequence"/>
</dbReference>
<dbReference type="RefSeq" id="WP_188683701.1">
    <property type="nucleotide sequence ID" value="NZ_BMIS01000004.1"/>
</dbReference>
<dbReference type="Pfam" id="PF01925">
    <property type="entry name" value="TauE"/>
    <property type="match status" value="1"/>
</dbReference>
<feature type="transmembrane region" description="Helical" evidence="5">
    <location>
        <begin position="200"/>
        <end position="220"/>
    </location>
</feature>
<comment type="subcellular location">
    <subcellularLocation>
        <location evidence="5">Cell membrane</location>
        <topology evidence="5">Multi-pass membrane protein</topology>
    </subcellularLocation>
    <subcellularLocation>
        <location evidence="1">Membrane</location>
        <topology evidence="1">Multi-pass membrane protein</topology>
    </subcellularLocation>
</comment>
<dbReference type="InterPro" id="IPR002781">
    <property type="entry name" value="TM_pro_TauE-like"/>
</dbReference>
<comment type="similarity">
    <text evidence="5">Belongs to the 4-toluene sulfonate uptake permease (TSUP) (TC 2.A.102) family.</text>
</comment>
<accession>A0A917AQC7</accession>
<dbReference type="EMBL" id="BMIS01000004">
    <property type="protein sequence ID" value="GGE66227.1"/>
    <property type="molecule type" value="Genomic_DNA"/>
</dbReference>
<keyword evidence="2 5" id="KW-0812">Transmembrane</keyword>
<protein>
    <recommendedName>
        <fullName evidence="5">Probable membrane transporter protein</fullName>
    </recommendedName>
</protein>
<feature type="transmembrane region" description="Helical" evidence="5">
    <location>
        <begin position="101"/>
        <end position="120"/>
    </location>
</feature>
<evidence type="ECO:0000256" key="2">
    <source>
        <dbReference type="ARBA" id="ARBA00022692"/>
    </source>
</evidence>
<comment type="caution">
    <text evidence="6">The sequence shown here is derived from an EMBL/GenBank/DDBJ whole genome shotgun (WGS) entry which is preliminary data.</text>
</comment>
<evidence type="ECO:0000256" key="5">
    <source>
        <dbReference type="RuleBase" id="RU363041"/>
    </source>
</evidence>
<gene>
    <name evidence="6" type="ORF">GCM10011401_11860</name>
</gene>
<feature type="transmembrane region" description="Helical" evidence="5">
    <location>
        <begin position="7"/>
        <end position="36"/>
    </location>
</feature>
<dbReference type="GO" id="GO:0005886">
    <property type="term" value="C:plasma membrane"/>
    <property type="evidence" value="ECO:0007669"/>
    <property type="project" value="UniProtKB-SubCell"/>
</dbReference>
<keyword evidence="3 5" id="KW-1133">Transmembrane helix</keyword>